<comment type="similarity">
    <text evidence="4">Belongs to the ALG6/ALG8 glucosyltransferase family.</text>
</comment>
<feature type="region of interest" description="Disordered" evidence="13">
    <location>
        <begin position="969"/>
        <end position="992"/>
    </location>
</feature>
<dbReference type="Proteomes" id="UP000250140">
    <property type="component" value="Unassembled WGS sequence"/>
</dbReference>
<evidence type="ECO:0000256" key="8">
    <source>
        <dbReference type="ARBA" id="ARBA00022824"/>
    </source>
</evidence>
<feature type="transmembrane region" description="Helical" evidence="14">
    <location>
        <begin position="513"/>
        <end position="533"/>
    </location>
</feature>
<feature type="transmembrane region" description="Helical" evidence="14">
    <location>
        <begin position="463"/>
        <end position="493"/>
    </location>
</feature>
<evidence type="ECO:0000256" key="1">
    <source>
        <dbReference type="ARBA" id="ARBA00004123"/>
    </source>
</evidence>
<feature type="compositionally biased region" description="Basic and acidic residues" evidence="13">
    <location>
        <begin position="1322"/>
        <end position="1348"/>
    </location>
</feature>
<evidence type="ECO:0000256" key="10">
    <source>
        <dbReference type="ARBA" id="ARBA00023136"/>
    </source>
</evidence>
<feature type="compositionally biased region" description="Acidic residues" evidence="13">
    <location>
        <begin position="1072"/>
        <end position="1082"/>
    </location>
</feature>
<keyword evidence="8" id="KW-0256">Endoplasmic reticulum</keyword>
<feature type="transmembrane region" description="Helical" evidence="14">
    <location>
        <begin position="385"/>
        <end position="403"/>
    </location>
</feature>
<dbReference type="EMBL" id="KV748720">
    <property type="protein sequence ID" value="OCL13455.1"/>
    <property type="molecule type" value="Genomic_DNA"/>
</dbReference>
<feature type="region of interest" description="Disordered" evidence="13">
    <location>
        <begin position="1069"/>
        <end position="1107"/>
    </location>
</feature>
<dbReference type="PANTHER" id="PTHR32075">
    <property type="entry name" value="ISWI CHROMATIN-REMODELING COMPLEX SUBUNIT YPL216W-RELATED"/>
    <property type="match status" value="1"/>
</dbReference>
<evidence type="ECO:0000256" key="9">
    <source>
        <dbReference type="ARBA" id="ARBA00022989"/>
    </source>
</evidence>
<dbReference type="GO" id="GO:0005789">
    <property type="term" value="C:endoplasmic reticulum membrane"/>
    <property type="evidence" value="ECO:0007669"/>
    <property type="project" value="UniProtKB-SubCell"/>
</dbReference>
<dbReference type="Pfam" id="PF10537">
    <property type="entry name" value="WAC_Acf1_DNA_bd"/>
    <property type="match status" value="1"/>
</dbReference>
<proteinExistence type="inferred from homology"/>
<sequence>MCWGAACGASAENVYPCYGLSVPEGPDGPDGPAGPARLVTPRALSTPTSVFAWGASILHTSRPPPVCVAMAELYPSIAQCAVVATALKVLLFPAYKSTDFEVHRNWLAIANSLPAKEWYYEKTSEWTLDYPPFFAYFEWILSQAARLVEPALLNVKSLEYSSWQTVYFQRTTVIATELVLVYALHLYVKTSQSRKSAHAAALSILLSPGLLIIDHIHFQYNGFLYGVLILSLVLARDRSTPLPSGLLFAALLCLKHIYLYLAPAYFVFLLRAYCLSPKSIFRIQFGNALKLGAGISLIFASAFGPFVYWGQTAQLLSRLFPFSRGLCHAYWAPNIWAIYSFTDRVLIYLAPYLGLTVNQEAVNSVTRGLVGDTSFAVLPDVPPRATFLLTMLFQAVFLIKLFLQPTWETFVGAVTLCGYASFLFGWHVHEKAILLVIIPFSLLALKDRRYLGAFRPLAVAGHVSLFPLIFTVAEFPVKTVYTIFWLVLFLLTFDRLAPASSHPRVFLLDRFSLVYIGIAIPLLAYCSLIHPIAFGQKYEFLPLMFTSSYSAIGVFGIVFLTCTPAEPHEASNLTAMVQYKRKPVKFQPPPPFLDDNTEVWVIEATGEVFVDYENYLARRDFYQQASACAERIMSCATKKFTCDVTGHSGYTFFEALDSEMESTKEIDSYFPEALRERVLNFVQFNRTSRMDDLVNLVFEKYKEDYIVGDRVVVDEHGTRQHGVIRDITDPNPKARFMSDGTPMESSKPIIYYIMLDGSAEEIIKTGSKEFCRDRKVYSKLVLKSFLRNSITREGWSGAPWVVKEKIANDYKISTKVPETMTRDAVMAQKKAAAAQTAQKAPQEQGGTFLSFLASQTQQGAAGRPPVKGQRKLSTEDFTRHRQQQQVLQMPPHINGRLPPYPPMNGPPHLPHDIHSNFQHGPGLPISLPFQNQFMQYQVIAPTTLPPAPPPPPPPPPVKYPIEDLELQPRRNGTQRPPLKFFSDDVPAGAEPSDKETGILMKSMGPLLCTWETLNVHDEVFYLDSFTFDDFVDAMRFSHEEVECELFAEVHCAILKQLVDETGKVQIGLPNIEDQDDESDSGEEPSTPSSPEPEIEAKPPARTTRSSLAKSEAAALAKRSPSVAEPRLVHRAAEFLNEFKWVDQCKERDFKNGGWQAIMVGIIHNVSFIPGQKEVCEEILTHLVPVDTEPTLESIRLQYVSLDVNLRVAALEISCMLAVRTDNFRNHLSSASEEMTTIRKEKIEYQRNKKVLVEELLQLDQTRKILLPANMPSSPPPEANETPDVTMAGTEDGQEGQEGGSSSEEEPRNSSRTLRHTKSLKRKREEEEARKERLKKEKAEAAKSKQSAEWKKLLKDIEKKKAEIKRCEDMINEQDDDLREAAVQRSKYLGKDRFMNRYYWFERNGMPYGGLQTSSTAGYGYANGRLWVQGPDKTEMAPLITEPILSKDREAFGIAVPERREKDEGLTRLGDSVEWGYYDDPEDVDKLIAWLDERGNREKVLRKELQTFREPIIEYMGKMKEHLAEVEQNKAEGDDSATRVSTRTKTYIDLEATKDQCLLWTNSIAREQFGHIHSEQPRPKKQRRGEPKVKVPVGKNGKPLTRQGTRYGRL</sequence>
<dbReference type="Pfam" id="PF03155">
    <property type="entry name" value="Alg6_Alg8"/>
    <property type="match status" value="1"/>
</dbReference>
<dbReference type="Pfam" id="PF02791">
    <property type="entry name" value="DDT"/>
    <property type="match status" value="1"/>
</dbReference>
<feature type="transmembrane region" description="Helical" evidence="14">
    <location>
        <begin position="432"/>
        <end position="451"/>
    </location>
</feature>
<feature type="transmembrane region" description="Helical" evidence="14">
    <location>
        <begin position="246"/>
        <end position="270"/>
    </location>
</feature>
<evidence type="ECO:0000256" key="11">
    <source>
        <dbReference type="ARBA" id="ARBA00023242"/>
    </source>
</evidence>
<dbReference type="PROSITE" id="PS51136">
    <property type="entry name" value="WAC"/>
    <property type="match status" value="1"/>
</dbReference>
<comment type="subcellular location">
    <subcellularLocation>
        <location evidence="2">Endoplasmic reticulum membrane</location>
        <topology evidence="2">Multi-pass membrane protein</topology>
    </subcellularLocation>
    <subcellularLocation>
        <location evidence="1 12">Nucleus</location>
    </subcellularLocation>
</comment>
<evidence type="ECO:0000256" key="3">
    <source>
        <dbReference type="ARBA" id="ARBA00004922"/>
    </source>
</evidence>
<feature type="region of interest" description="Disordered" evidence="13">
    <location>
        <begin position="855"/>
        <end position="885"/>
    </location>
</feature>
<evidence type="ECO:0000256" key="7">
    <source>
        <dbReference type="ARBA" id="ARBA00022692"/>
    </source>
</evidence>
<dbReference type="PROSITE" id="PS50827">
    <property type="entry name" value="DDT"/>
    <property type="match status" value="1"/>
</dbReference>
<dbReference type="InterPro" id="IPR013136">
    <property type="entry name" value="WSTF_Acf1_Cbp146"/>
</dbReference>
<accession>A0A8E2FAU5</accession>
<keyword evidence="6 17" id="KW-0808">Transferase</keyword>
<dbReference type="PANTHER" id="PTHR32075:SF6">
    <property type="entry name" value="ISWI CHROMATIN-REMODELING COMPLEX SUBUNIT YPL216W-RELATED"/>
    <property type="match status" value="1"/>
</dbReference>
<dbReference type="GO" id="GO:0005634">
    <property type="term" value="C:nucleus"/>
    <property type="evidence" value="ECO:0007669"/>
    <property type="project" value="UniProtKB-SubCell"/>
</dbReference>
<dbReference type="OrthoDB" id="1689333at2759"/>
<protein>
    <submittedName>
        <fullName evidence="17">Glycosyltransferase family 57 protein</fullName>
    </submittedName>
</protein>
<dbReference type="InterPro" id="IPR004856">
    <property type="entry name" value="Glyco_trans_ALG6/ALG8"/>
</dbReference>
<dbReference type="GO" id="GO:0031509">
    <property type="term" value="P:subtelomeric heterochromatin formation"/>
    <property type="evidence" value="ECO:0007669"/>
    <property type="project" value="TreeGrafter"/>
</dbReference>
<dbReference type="InterPro" id="IPR018501">
    <property type="entry name" value="DDT_dom"/>
</dbReference>
<evidence type="ECO:0000256" key="5">
    <source>
        <dbReference type="ARBA" id="ARBA00022676"/>
    </source>
</evidence>
<evidence type="ECO:0000256" key="14">
    <source>
        <dbReference type="SAM" id="Phobius"/>
    </source>
</evidence>
<keyword evidence="9 14" id="KW-1133">Transmembrane helix</keyword>
<keyword evidence="7 14" id="KW-0812">Transmembrane</keyword>
<feature type="domain" description="DDT" evidence="15">
    <location>
        <begin position="1000"/>
        <end position="1063"/>
    </location>
</feature>
<reference evidence="17 18" key="1">
    <citation type="journal article" date="2016" name="Nat. Commun.">
        <title>Ectomycorrhizal ecology is imprinted in the genome of the dominant symbiotic fungus Cenococcum geophilum.</title>
        <authorList>
            <consortium name="DOE Joint Genome Institute"/>
            <person name="Peter M."/>
            <person name="Kohler A."/>
            <person name="Ohm R.A."/>
            <person name="Kuo A."/>
            <person name="Krutzmann J."/>
            <person name="Morin E."/>
            <person name="Arend M."/>
            <person name="Barry K.W."/>
            <person name="Binder M."/>
            <person name="Choi C."/>
            <person name="Clum A."/>
            <person name="Copeland A."/>
            <person name="Grisel N."/>
            <person name="Haridas S."/>
            <person name="Kipfer T."/>
            <person name="LaButti K."/>
            <person name="Lindquist E."/>
            <person name="Lipzen A."/>
            <person name="Maire R."/>
            <person name="Meier B."/>
            <person name="Mihaltcheva S."/>
            <person name="Molinier V."/>
            <person name="Murat C."/>
            <person name="Poggeler S."/>
            <person name="Quandt C.A."/>
            <person name="Sperisen C."/>
            <person name="Tritt A."/>
            <person name="Tisserant E."/>
            <person name="Crous P.W."/>
            <person name="Henrissat B."/>
            <person name="Nehls U."/>
            <person name="Egli S."/>
            <person name="Spatafora J.W."/>
            <person name="Grigoriev I.V."/>
            <person name="Martin F.M."/>
        </authorList>
    </citation>
    <scope>NUCLEOTIDE SEQUENCE [LARGE SCALE GENOMIC DNA]</scope>
    <source>
        <strain evidence="17 18">CBS 207.34</strain>
    </source>
</reference>
<evidence type="ECO:0000256" key="4">
    <source>
        <dbReference type="ARBA" id="ARBA00008715"/>
    </source>
</evidence>
<evidence type="ECO:0000256" key="6">
    <source>
        <dbReference type="ARBA" id="ARBA00022679"/>
    </source>
</evidence>
<evidence type="ECO:0000256" key="13">
    <source>
        <dbReference type="SAM" id="MobiDB-lite"/>
    </source>
</evidence>
<name>A0A8E2FAU5_9PEZI</name>
<dbReference type="Pfam" id="PF15613">
    <property type="entry name" value="WSD"/>
    <property type="match status" value="1"/>
</dbReference>
<dbReference type="GO" id="GO:0000781">
    <property type="term" value="C:chromosome, telomeric region"/>
    <property type="evidence" value="ECO:0007669"/>
    <property type="project" value="GOC"/>
</dbReference>
<evidence type="ECO:0000259" key="15">
    <source>
        <dbReference type="PROSITE" id="PS50827"/>
    </source>
</evidence>
<feature type="compositionally biased region" description="Pro residues" evidence="13">
    <location>
        <begin position="943"/>
        <end position="958"/>
    </location>
</feature>
<evidence type="ECO:0000259" key="16">
    <source>
        <dbReference type="PROSITE" id="PS51136"/>
    </source>
</evidence>
<keyword evidence="11 12" id="KW-0539">Nucleus</keyword>
<evidence type="ECO:0000256" key="2">
    <source>
        <dbReference type="ARBA" id="ARBA00004477"/>
    </source>
</evidence>
<dbReference type="GO" id="GO:0016758">
    <property type="term" value="F:hexosyltransferase activity"/>
    <property type="evidence" value="ECO:0007669"/>
    <property type="project" value="InterPro"/>
</dbReference>
<dbReference type="GO" id="GO:0000785">
    <property type="term" value="C:chromatin"/>
    <property type="evidence" value="ECO:0007669"/>
    <property type="project" value="UniProtKB-ARBA"/>
</dbReference>
<organism evidence="17 18">
    <name type="scientific">Glonium stellatum</name>
    <dbReference type="NCBI Taxonomy" id="574774"/>
    <lineage>
        <taxon>Eukaryota</taxon>
        <taxon>Fungi</taxon>
        <taxon>Dikarya</taxon>
        <taxon>Ascomycota</taxon>
        <taxon>Pezizomycotina</taxon>
        <taxon>Dothideomycetes</taxon>
        <taxon>Pleosporomycetidae</taxon>
        <taxon>Gloniales</taxon>
        <taxon>Gloniaceae</taxon>
        <taxon>Glonium</taxon>
    </lineage>
</organism>
<feature type="region of interest" description="Disordered" evidence="13">
    <location>
        <begin position="1266"/>
        <end position="1348"/>
    </location>
</feature>
<feature type="region of interest" description="Disordered" evidence="13">
    <location>
        <begin position="1569"/>
        <end position="1609"/>
    </location>
</feature>
<feature type="transmembrane region" description="Helical" evidence="14">
    <location>
        <begin position="167"/>
        <end position="187"/>
    </location>
</feature>
<keyword evidence="10 14" id="KW-0472">Membrane</keyword>
<dbReference type="InterPro" id="IPR028941">
    <property type="entry name" value="WHIM2_dom"/>
</dbReference>
<feature type="domain" description="WAC" evidence="16">
    <location>
        <begin position="597"/>
        <end position="720"/>
    </location>
</feature>
<feature type="region of interest" description="Disordered" evidence="13">
    <location>
        <begin position="942"/>
        <end position="961"/>
    </location>
</feature>
<feature type="compositionally biased region" description="Basic and acidic residues" evidence="13">
    <location>
        <begin position="1569"/>
        <end position="1588"/>
    </location>
</feature>
<feature type="compositionally biased region" description="Basic residues" evidence="13">
    <location>
        <begin position="1312"/>
        <end position="1321"/>
    </location>
</feature>
<feature type="transmembrane region" description="Helical" evidence="14">
    <location>
        <begin position="291"/>
        <end position="310"/>
    </location>
</feature>
<evidence type="ECO:0000313" key="18">
    <source>
        <dbReference type="Proteomes" id="UP000250140"/>
    </source>
</evidence>
<keyword evidence="5" id="KW-0328">Glycosyltransferase</keyword>
<comment type="pathway">
    <text evidence="3">Protein modification; protein glycosylation.</text>
</comment>
<feature type="compositionally biased region" description="Low complexity" evidence="13">
    <location>
        <begin position="1589"/>
        <end position="1598"/>
    </location>
</feature>
<feature type="transmembrane region" description="Helical" evidence="14">
    <location>
        <begin position="199"/>
        <end position="218"/>
    </location>
</feature>
<dbReference type="UniPathway" id="UPA00378"/>
<keyword evidence="18" id="KW-1185">Reference proteome</keyword>
<evidence type="ECO:0000313" key="17">
    <source>
        <dbReference type="EMBL" id="OCL13455.1"/>
    </source>
</evidence>
<evidence type="ECO:0000256" key="12">
    <source>
        <dbReference type="PROSITE-ProRule" id="PRU00475"/>
    </source>
</evidence>
<gene>
    <name evidence="17" type="ORF">AOQ84DRAFT_385389</name>
</gene>